<keyword evidence="1" id="KW-1133">Transmembrane helix</keyword>
<keyword evidence="2" id="KW-0378">Hydrolase</keyword>
<evidence type="ECO:0000313" key="2">
    <source>
        <dbReference type="EMBL" id="QBK91089.1"/>
    </source>
</evidence>
<keyword evidence="1" id="KW-0812">Transmembrane</keyword>
<proteinExistence type="predicted"/>
<reference evidence="2" key="1">
    <citation type="journal article" date="2019" name="MBio">
        <title>Virus Genomes from Deep Sea Sediments Expand the Ocean Megavirome and Support Independent Origins of Viral Gigantism.</title>
        <authorList>
            <person name="Backstrom D."/>
            <person name="Yutin N."/>
            <person name="Jorgensen S.L."/>
            <person name="Dharamshi J."/>
            <person name="Homa F."/>
            <person name="Zaremba-Niedwiedzka K."/>
            <person name="Spang A."/>
            <person name="Wolf Y.I."/>
            <person name="Koonin E.V."/>
            <person name="Ettema T.J."/>
        </authorList>
    </citation>
    <scope>NUCLEOTIDE SEQUENCE</scope>
</reference>
<keyword evidence="1" id="KW-0472">Membrane</keyword>
<dbReference type="EMBL" id="MK500510">
    <property type="protein sequence ID" value="QBK91089.1"/>
    <property type="molecule type" value="Genomic_DNA"/>
</dbReference>
<sequence length="311" mass="35888">MSWYDWVPQSPSTYVSFFHNFTSWITWIIIAIIIIIIFWIVWGGKNQNFVGYKPLIPGTKPSDVMDQDTMTILGIVDPITPRIDSQSASPDQELSSDDEEIFIDLSQLTPEIIPFHVNSSKSSGIVASRNPSVQGSHHLVGMVSSRQIRENKMNQDVKIYISSPNRPSVGKTPRFEDLDLGTSQERKTAAESRGERICREFLEKYYRKEFSRIRPDFLANPVSGRNLELDGYNSELNIGFEYNGYQHYTYPNRFHRTEEEFSQQIRRDGYKQKACQLAGVYLIIIPYTVPHAHIPQFIKRRLPENVHLLSP</sequence>
<organism evidence="2">
    <name type="scientific">Pithovirus LCPAC202</name>
    <dbReference type="NCBI Taxonomy" id="2506592"/>
    <lineage>
        <taxon>Viruses</taxon>
        <taxon>Pithoviruses</taxon>
    </lineage>
</organism>
<keyword evidence="2" id="KW-0540">Nuclease</keyword>
<dbReference type="GO" id="GO:0004519">
    <property type="term" value="F:endonuclease activity"/>
    <property type="evidence" value="ECO:0007669"/>
    <property type="project" value="UniProtKB-KW"/>
</dbReference>
<gene>
    <name evidence="2" type="ORF">LCPAC202_00630</name>
</gene>
<feature type="transmembrane region" description="Helical" evidence="1">
    <location>
        <begin position="24"/>
        <end position="42"/>
    </location>
</feature>
<evidence type="ECO:0000256" key="1">
    <source>
        <dbReference type="SAM" id="Phobius"/>
    </source>
</evidence>
<keyword evidence="2" id="KW-0255">Endonuclease</keyword>
<protein>
    <submittedName>
        <fullName evidence="2">Restriction endonuclease</fullName>
    </submittedName>
</protein>
<accession>A0A481Z7H4</accession>
<name>A0A481Z7H4_9VIRU</name>